<dbReference type="EMBL" id="JBHSAB010000014">
    <property type="protein sequence ID" value="MFC3908893.1"/>
    <property type="molecule type" value="Genomic_DNA"/>
</dbReference>
<protein>
    <submittedName>
        <fullName evidence="1">Uncharacterized protein</fullName>
    </submittedName>
</protein>
<accession>A0ABV8CF12</accession>
<proteinExistence type="predicted"/>
<evidence type="ECO:0000313" key="1">
    <source>
        <dbReference type="EMBL" id="MFC3908893.1"/>
    </source>
</evidence>
<evidence type="ECO:0000313" key="2">
    <source>
        <dbReference type="Proteomes" id="UP001595758"/>
    </source>
</evidence>
<dbReference type="Proteomes" id="UP001595758">
    <property type="component" value="Unassembled WGS sequence"/>
</dbReference>
<sequence length="143" mass="16504">MTVDDIKKKLQEIGNDPRAVLGFVETEPVAANYICVENFQLPADLKCIFFGLWNSGLTLSNTKRFYKYVLSLLTDQAREKLYQNLPKEPEGFFNKNQDVLTMLWLQDKHKNIENSFFCTMLLPMLELVRQTAEPEPALKATAR</sequence>
<comment type="caution">
    <text evidence="1">The sequence shown here is derived from an EMBL/GenBank/DDBJ whole genome shotgun (WGS) entry which is preliminary data.</text>
</comment>
<name>A0ABV8CF12_9GAMM</name>
<gene>
    <name evidence="1" type="ORF">ACFORL_07360</name>
</gene>
<organism evidence="1 2">
    <name type="scientific">Legionella dresdenensis</name>
    <dbReference type="NCBI Taxonomy" id="450200"/>
    <lineage>
        <taxon>Bacteria</taxon>
        <taxon>Pseudomonadati</taxon>
        <taxon>Pseudomonadota</taxon>
        <taxon>Gammaproteobacteria</taxon>
        <taxon>Legionellales</taxon>
        <taxon>Legionellaceae</taxon>
        <taxon>Legionella</taxon>
    </lineage>
</organism>
<reference evidence="2" key="1">
    <citation type="journal article" date="2019" name="Int. J. Syst. Evol. Microbiol.">
        <title>The Global Catalogue of Microorganisms (GCM) 10K type strain sequencing project: providing services to taxonomists for standard genome sequencing and annotation.</title>
        <authorList>
            <consortium name="The Broad Institute Genomics Platform"/>
            <consortium name="The Broad Institute Genome Sequencing Center for Infectious Disease"/>
            <person name="Wu L."/>
            <person name="Ma J."/>
        </authorList>
    </citation>
    <scope>NUCLEOTIDE SEQUENCE [LARGE SCALE GENOMIC DNA]</scope>
    <source>
        <strain evidence="2">CCUG 59858</strain>
    </source>
</reference>
<keyword evidence="2" id="KW-1185">Reference proteome</keyword>
<dbReference type="RefSeq" id="WP_382342605.1">
    <property type="nucleotide sequence ID" value="NZ_JBHSAB010000014.1"/>
</dbReference>